<feature type="domain" description="Hemerythrin-like" evidence="1">
    <location>
        <begin position="9"/>
        <end position="135"/>
    </location>
</feature>
<dbReference type="RefSeq" id="WP_003040718.1">
    <property type="nucleotide sequence ID" value="NZ_FXWL01000002.1"/>
</dbReference>
<proteinExistence type="predicted"/>
<gene>
    <name evidence="2" type="ORF">SAMN06295984_2347</name>
</gene>
<sequence>MPLTQEMRRLRAEHAALVTLSGFMIEFVAARRPPRPTELAAVRGMFRDTLVRHLKCEDWALYPRLQTKGEPVLAELAARFVDEMGHIAEAFEAYDSYWTQLRVEADWPGFCAETRAILTALGDRIAREESELYPVAETLFKAEAPPPRERGRRTA</sequence>
<dbReference type="Pfam" id="PF01814">
    <property type="entry name" value="Hemerythrin"/>
    <property type="match status" value="1"/>
</dbReference>
<organism evidence="2 3">
    <name type="scientific">Sphingopyxis terrae subsp. ummariensis</name>
    <dbReference type="NCBI Taxonomy" id="429001"/>
    <lineage>
        <taxon>Bacteria</taxon>
        <taxon>Pseudomonadati</taxon>
        <taxon>Pseudomonadota</taxon>
        <taxon>Alphaproteobacteria</taxon>
        <taxon>Sphingomonadales</taxon>
        <taxon>Sphingomonadaceae</taxon>
        <taxon>Sphingopyxis</taxon>
    </lineage>
</organism>
<name>A0A1Y6FQH4_9SPHN</name>
<dbReference type="GeneID" id="303001986"/>
<protein>
    <submittedName>
        <fullName evidence="2">Hemerythrin HHE cation binding domain-containing protein</fullName>
    </submittedName>
</protein>
<dbReference type="AlphaFoldDB" id="A0A1Y6FQH4"/>
<evidence type="ECO:0000313" key="3">
    <source>
        <dbReference type="Proteomes" id="UP000194469"/>
    </source>
</evidence>
<dbReference type="Gene3D" id="1.20.120.520">
    <property type="entry name" value="nmb1532 protein domain like"/>
    <property type="match status" value="1"/>
</dbReference>
<keyword evidence="3" id="KW-1185">Reference proteome</keyword>
<dbReference type="EMBL" id="FXWL01000002">
    <property type="protein sequence ID" value="SMQ76927.1"/>
    <property type="molecule type" value="Genomic_DNA"/>
</dbReference>
<evidence type="ECO:0000313" key="2">
    <source>
        <dbReference type="EMBL" id="SMQ76927.1"/>
    </source>
</evidence>
<dbReference type="InterPro" id="IPR012312">
    <property type="entry name" value="Hemerythrin-like"/>
</dbReference>
<dbReference type="Proteomes" id="UP000194469">
    <property type="component" value="Unassembled WGS sequence"/>
</dbReference>
<reference evidence="3" key="1">
    <citation type="submission" date="2017-04" db="EMBL/GenBank/DDBJ databases">
        <authorList>
            <person name="Varghese N."/>
            <person name="Submissions S."/>
        </authorList>
    </citation>
    <scope>NUCLEOTIDE SEQUENCE [LARGE SCALE GENOMIC DNA]</scope>
    <source>
        <strain evidence="3">UI2</strain>
    </source>
</reference>
<evidence type="ECO:0000259" key="1">
    <source>
        <dbReference type="Pfam" id="PF01814"/>
    </source>
</evidence>
<accession>A0A1Y6FQH4</accession>